<keyword evidence="5" id="KW-0732">Signal</keyword>
<accession>A0A2N8ZD64</accession>
<feature type="active site" description="Proton acceptor" evidence="4">
    <location>
        <position position="171"/>
    </location>
</feature>
<dbReference type="PANTHER" id="PTHR43317">
    <property type="entry name" value="THERMOSPERMINE SYNTHASE ACAULIS5"/>
    <property type="match status" value="1"/>
</dbReference>
<dbReference type="NCBIfam" id="NF037959">
    <property type="entry name" value="MFS_SpdSyn"/>
    <property type="match status" value="1"/>
</dbReference>
<dbReference type="KEGG" id="vta:A1870"/>
<dbReference type="GO" id="GO:0006596">
    <property type="term" value="P:polyamine biosynthetic process"/>
    <property type="evidence" value="ECO:0007669"/>
    <property type="project" value="UniProtKB-UniRule"/>
</dbReference>
<comment type="similarity">
    <text evidence="1">Belongs to the spermidine/spermine synthase family.</text>
</comment>
<evidence type="ECO:0000256" key="2">
    <source>
        <dbReference type="ARBA" id="ARBA00022679"/>
    </source>
</evidence>
<dbReference type="EMBL" id="LT960611">
    <property type="protein sequence ID" value="SON49849.1"/>
    <property type="molecule type" value="Genomic_DNA"/>
</dbReference>
<sequence length="316" mass="36033">MRGDRMFKRNKVLTAAACLVVGFTSPVTAEVIHQERSLYRDIVVEDIDDVRCLKFNNKSKALTQSCMYKSDPQRLYFVYTKLLFSALLTIDDPQNVLVIGLGGGSMSNALHKIYPSIQIDNVEIDPSVVKVARDYFDFYESDDIKSYTQDGRIFIKRALLKKQQYDWVILDAYNGDYIPDHLLTEEFLQEAKSLLSPNGVLTANTFVSSQLYGHESATYQSVFGHFYNVRFDDNQNRVILVKNWETAQELEFSSPATTKKLQQRIAVLKDKVAPMDVDLQKLSQLFSSTKDAQDWDSNTRVLTDQYSPANLLNASN</sequence>
<evidence type="ECO:0000256" key="4">
    <source>
        <dbReference type="PROSITE-ProRule" id="PRU00354"/>
    </source>
</evidence>
<name>A0A2N8ZD64_9VIBR</name>
<feature type="domain" description="PABS" evidence="6">
    <location>
        <begin position="4"/>
        <end position="255"/>
    </location>
</feature>
<dbReference type="InterPro" id="IPR029063">
    <property type="entry name" value="SAM-dependent_MTases_sf"/>
</dbReference>
<feature type="signal peptide" evidence="5">
    <location>
        <begin position="1"/>
        <end position="29"/>
    </location>
</feature>
<keyword evidence="3 4" id="KW-0620">Polyamine biosynthesis</keyword>
<dbReference type="AlphaFoldDB" id="A0A2N8ZD64"/>
<keyword evidence="2 4" id="KW-0808">Transferase</keyword>
<gene>
    <name evidence="7" type="primary">speE</name>
    <name evidence="7" type="ORF">VTAP4600_A1870</name>
</gene>
<dbReference type="PANTHER" id="PTHR43317:SF1">
    <property type="entry name" value="THERMOSPERMINE SYNTHASE ACAULIS5"/>
    <property type="match status" value="1"/>
</dbReference>
<evidence type="ECO:0000259" key="6">
    <source>
        <dbReference type="PROSITE" id="PS51006"/>
    </source>
</evidence>
<dbReference type="GO" id="GO:0004766">
    <property type="term" value="F:spermidine synthase activity"/>
    <property type="evidence" value="ECO:0007669"/>
    <property type="project" value="UniProtKB-EC"/>
</dbReference>
<protein>
    <submittedName>
        <fullName evidence="7">Spermidine synthase</fullName>
        <ecNumber evidence="7">2.5.1.16</ecNumber>
    </submittedName>
</protein>
<evidence type="ECO:0000256" key="5">
    <source>
        <dbReference type="SAM" id="SignalP"/>
    </source>
</evidence>
<evidence type="ECO:0000256" key="1">
    <source>
        <dbReference type="ARBA" id="ARBA00007867"/>
    </source>
</evidence>
<evidence type="ECO:0000313" key="7">
    <source>
        <dbReference type="EMBL" id="SON49849.1"/>
    </source>
</evidence>
<organism evidence="7 8">
    <name type="scientific">Vibrio tapetis subsp. tapetis</name>
    <dbReference type="NCBI Taxonomy" id="1671868"/>
    <lineage>
        <taxon>Bacteria</taxon>
        <taxon>Pseudomonadati</taxon>
        <taxon>Pseudomonadota</taxon>
        <taxon>Gammaproteobacteria</taxon>
        <taxon>Vibrionales</taxon>
        <taxon>Vibrionaceae</taxon>
        <taxon>Vibrio</taxon>
    </lineage>
</organism>
<evidence type="ECO:0000256" key="3">
    <source>
        <dbReference type="ARBA" id="ARBA00023115"/>
    </source>
</evidence>
<evidence type="ECO:0000313" key="8">
    <source>
        <dbReference type="Proteomes" id="UP000235828"/>
    </source>
</evidence>
<dbReference type="PROSITE" id="PS51006">
    <property type="entry name" value="PABS_2"/>
    <property type="match status" value="1"/>
</dbReference>
<dbReference type="Proteomes" id="UP000235828">
    <property type="component" value="Chromosome A"/>
</dbReference>
<feature type="chain" id="PRO_5014679833" evidence="5">
    <location>
        <begin position="30"/>
        <end position="316"/>
    </location>
</feature>
<proteinExistence type="inferred from homology"/>
<dbReference type="Pfam" id="PF01564">
    <property type="entry name" value="Spermine_synth"/>
    <property type="match status" value="1"/>
</dbReference>
<dbReference type="SUPFAM" id="SSF53335">
    <property type="entry name" value="S-adenosyl-L-methionine-dependent methyltransferases"/>
    <property type="match status" value="1"/>
</dbReference>
<keyword evidence="8" id="KW-1185">Reference proteome</keyword>
<dbReference type="Gene3D" id="3.40.50.150">
    <property type="entry name" value="Vaccinia Virus protein VP39"/>
    <property type="match status" value="1"/>
</dbReference>
<dbReference type="CDD" id="cd02440">
    <property type="entry name" value="AdoMet_MTases"/>
    <property type="match status" value="1"/>
</dbReference>
<reference evidence="7 8" key="1">
    <citation type="submission" date="2017-10" db="EMBL/GenBank/DDBJ databases">
        <authorList>
            <person name="Banno H."/>
            <person name="Chua N.-H."/>
        </authorList>
    </citation>
    <scope>NUCLEOTIDE SEQUENCE [LARGE SCALE GENOMIC DNA]</scope>
    <source>
        <strain evidence="7">Vibrio tapetis CECT4600</strain>
    </source>
</reference>
<dbReference type="EC" id="2.5.1.16" evidence="7"/>
<dbReference type="InterPro" id="IPR030374">
    <property type="entry name" value="PABS"/>
</dbReference>